<feature type="transmembrane region" description="Helical" evidence="19">
    <location>
        <begin position="137"/>
        <end position="157"/>
    </location>
</feature>
<dbReference type="GO" id="GO:0004605">
    <property type="term" value="F:phosphatidate cytidylyltransferase activity"/>
    <property type="evidence" value="ECO:0007669"/>
    <property type="project" value="UniProtKB-EC"/>
</dbReference>
<keyword evidence="17" id="KW-1208">Phospholipid metabolism</keyword>
<evidence type="ECO:0000256" key="13">
    <source>
        <dbReference type="ARBA" id="ARBA00022989"/>
    </source>
</evidence>
<sequence length="272" mass="28425">MSNFAQRVLTGLVGAALVVAAVRAGGWVFALFIGGVALAAQYELYRLVRAGGVKPLIGYGMALGAVATLWPLVPRAGLILSAGLVGLLFAVLYLRRETPLLDAAGTAFGVLYPALLASSLLVLRFAEASGLDEMERFWLTTAVLFSVWGADSFAYLAGRAFGRTPLFERISPKKTWEGAAGGAVGAFALVAVFKLTVLGTAVSWIDVMAIAVASGVLGPFGDLAESHFKRSVGVKDSAAWLPGHGGLLDRIDATLVAVPAVVLYFELTRGLL</sequence>
<feature type="transmembrane region" description="Helical" evidence="19">
    <location>
        <begin position="178"/>
        <end position="195"/>
    </location>
</feature>
<feature type="transmembrane region" description="Helical" evidence="19">
    <location>
        <begin position="76"/>
        <end position="94"/>
    </location>
</feature>
<protein>
    <recommendedName>
        <fullName evidence="7 18">Phosphatidate cytidylyltransferase</fullName>
        <ecNumber evidence="6 18">2.7.7.41</ecNumber>
    </recommendedName>
</protein>
<feature type="transmembrane region" description="Helical" evidence="19">
    <location>
        <begin position="12"/>
        <end position="40"/>
    </location>
</feature>
<comment type="similarity">
    <text evidence="5 18">Belongs to the CDS family.</text>
</comment>
<dbReference type="Pfam" id="PF01148">
    <property type="entry name" value="CTP_transf_1"/>
    <property type="match status" value="1"/>
</dbReference>
<evidence type="ECO:0000256" key="10">
    <source>
        <dbReference type="ARBA" id="ARBA00022679"/>
    </source>
</evidence>
<dbReference type="EC" id="2.7.7.41" evidence="6 18"/>
<dbReference type="PANTHER" id="PTHR46382:SF1">
    <property type="entry name" value="PHOSPHATIDATE CYTIDYLYLTRANSFERASE"/>
    <property type="match status" value="1"/>
</dbReference>
<comment type="catalytic activity">
    <reaction evidence="1 18">
        <text>a 1,2-diacyl-sn-glycero-3-phosphate + CTP + H(+) = a CDP-1,2-diacyl-sn-glycerol + diphosphate</text>
        <dbReference type="Rhea" id="RHEA:16229"/>
        <dbReference type="ChEBI" id="CHEBI:15378"/>
        <dbReference type="ChEBI" id="CHEBI:33019"/>
        <dbReference type="ChEBI" id="CHEBI:37563"/>
        <dbReference type="ChEBI" id="CHEBI:58332"/>
        <dbReference type="ChEBI" id="CHEBI:58608"/>
        <dbReference type="EC" id="2.7.7.41"/>
    </reaction>
</comment>
<evidence type="ECO:0000256" key="17">
    <source>
        <dbReference type="ARBA" id="ARBA00023264"/>
    </source>
</evidence>
<evidence type="ECO:0000256" key="9">
    <source>
        <dbReference type="ARBA" id="ARBA00022516"/>
    </source>
</evidence>
<dbReference type="AlphaFoldDB" id="A0A271J191"/>
<evidence type="ECO:0000256" key="19">
    <source>
        <dbReference type="SAM" id="Phobius"/>
    </source>
</evidence>
<evidence type="ECO:0000313" key="20">
    <source>
        <dbReference type="EMBL" id="PAP77276.1"/>
    </source>
</evidence>
<feature type="transmembrane region" description="Helical" evidence="19">
    <location>
        <begin position="106"/>
        <end position="125"/>
    </location>
</feature>
<evidence type="ECO:0000256" key="16">
    <source>
        <dbReference type="ARBA" id="ARBA00023209"/>
    </source>
</evidence>
<keyword evidence="15 19" id="KW-0472">Membrane</keyword>
<dbReference type="InterPro" id="IPR000374">
    <property type="entry name" value="PC_trans"/>
</dbReference>
<evidence type="ECO:0000256" key="18">
    <source>
        <dbReference type="RuleBase" id="RU003938"/>
    </source>
</evidence>
<keyword evidence="21" id="KW-1185">Reference proteome</keyword>
<evidence type="ECO:0000256" key="14">
    <source>
        <dbReference type="ARBA" id="ARBA00023098"/>
    </source>
</evidence>
<dbReference type="GO" id="GO:0005886">
    <property type="term" value="C:plasma membrane"/>
    <property type="evidence" value="ECO:0007669"/>
    <property type="project" value="UniProtKB-SubCell"/>
</dbReference>
<evidence type="ECO:0000256" key="3">
    <source>
        <dbReference type="ARBA" id="ARBA00005119"/>
    </source>
</evidence>
<dbReference type="Proteomes" id="UP000216339">
    <property type="component" value="Unassembled WGS sequence"/>
</dbReference>
<dbReference type="PROSITE" id="PS01315">
    <property type="entry name" value="CDS"/>
    <property type="match status" value="1"/>
</dbReference>
<keyword evidence="13 19" id="KW-1133">Transmembrane helix</keyword>
<evidence type="ECO:0000256" key="4">
    <source>
        <dbReference type="ARBA" id="ARBA00005189"/>
    </source>
</evidence>
<comment type="subcellular location">
    <subcellularLocation>
        <location evidence="2">Cell membrane</location>
        <topology evidence="2">Multi-pass membrane protein</topology>
    </subcellularLocation>
</comment>
<reference evidence="20 21" key="1">
    <citation type="submission" date="2016-11" db="EMBL/GenBank/DDBJ databases">
        <title>Study of marine rhodopsin-containing bacteria.</title>
        <authorList>
            <person name="Yoshizawa S."/>
            <person name="Kumagai Y."/>
            <person name="Kogure K."/>
        </authorList>
    </citation>
    <scope>NUCLEOTIDE SEQUENCE [LARGE SCALE GENOMIC DNA]</scope>
    <source>
        <strain evidence="20 21">SAORIC-28</strain>
    </source>
</reference>
<organism evidence="20 21">
    <name type="scientific">Rubrivirga marina</name>
    <dbReference type="NCBI Taxonomy" id="1196024"/>
    <lineage>
        <taxon>Bacteria</taxon>
        <taxon>Pseudomonadati</taxon>
        <taxon>Rhodothermota</taxon>
        <taxon>Rhodothermia</taxon>
        <taxon>Rhodothermales</taxon>
        <taxon>Rubricoccaceae</taxon>
        <taxon>Rubrivirga</taxon>
    </lineage>
</organism>
<proteinExistence type="inferred from homology"/>
<dbReference type="GO" id="GO:0016024">
    <property type="term" value="P:CDP-diacylglycerol biosynthetic process"/>
    <property type="evidence" value="ECO:0007669"/>
    <property type="project" value="UniProtKB-UniPathway"/>
</dbReference>
<keyword evidence="12 18" id="KW-0548">Nucleotidyltransferase</keyword>
<keyword evidence="14" id="KW-0443">Lipid metabolism</keyword>
<feature type="transmembrane region" description="Helical" evidence="19">
    <location>
        <begin position="52"/>
        <end position="70"/>
    </location>
</feature>
<dbReference type="UniPathway" id="UPA00557">
    <property type="reaction ID" value="UER00614"/>
</dbReference>
<dbReference type="OrthoDB" id="9799199at2"/>
<keyword evidence="16" id="KW-0594">Phospholipid biosynthesis</keyword>
<evidence type="ECO:0000256" key="15">
    <source>
        <dbReference type="ARBA" id="ARBA00023136"/>
    </source>
</evidence>
<evidence type="ECO:0000256" key="8">
    <source>
        <dbReference type="ARBA" id="ARBA00022475"/>
    </source>
</evidence>
<dbReference type="EMBL" id="MQWD01000001">
    <property type="protein sequence ID" value="PAP77276.1"/>
    <property type="molecule type" value="Genomic_DNA"/>
</dbReference>
<keyword evidence="8" id="KW-1003">Cell membrane</keyword>
<evidence type="ECO:0000256" key="1">
    <source>
        <dbReference type="ARBA" id="ARBA00001698"/>
    </source>
</evidence>
<dbReference type="PANTHER" id="PTHR46382">
    <property type="entry name" value="PHOSPHATIDATE CYTIDYLYLTRANSFERASE"/>
    <property type="match status" value="1"/>
</dbReference>
<comment type="caution">
    <text evidence="20">The sequence shown here is derived from an EMBL/GenBank/DDBJ whole genome shotgun (WGS) entry which is preliminary data.</text>
</comment>
<name>A0A271J191_9BACT</name>
<evidence type="ECO:0000256" key="7">
    <source>
        <dbReference type="ARBA" id="ARBA00019373"/>
    </source>
</evidence>
<evidence type="ECO:0000256" key="11">
    <source>
        <dbReference type="ARBA" id="ARBA00022692"/>
    </source>
</evidence>
<keyword evidence="9" id="KW-0444">Lipid biosynthesis</keyword>
<evidence type="ECO:0000256" key="2">
    <source>
        <dbReference type="ARBA" id="ARBA00004651"/>
    </source>
</evidence>
<gene>
    <name evidence="20" type="ORF">BSZ37_12945</name>
</gene>
<keyword evidence="11 18" id="KW-0812">Transmembrane</keyword>
<evidence type="ECO:0000256" key="6">
    <source>
        <dbReference type="ARBA" id="ARBA00012487"/>
    </source>
</evidence>
<evidence type="ECO:0000256" key="5">
    <source>
        <dbReference type="ARBA" id="ARBA00010185"/>
    </source>
</evidence>
<keyword evidence="10 18" id="KW-0808">Transferase</keyword>
<dbReference type="RefSeq" id="WP_095510941.1">
    <property type="nucleotide sequence ID" value="NZ_MQWD01000001.1"/>
</dbReference>
<comment type="pathway">
    <text evidence="3 18">Phospholipid metabolism; CDP-diacylglycerol biosynthesis; CDP-diacylglycerol from sn-glycerol 3-phosphate: step 3/3.</text>
</comment>
<evidence type="ECO:0000256" key="12">
    <source>
        <dbReference type="ARBA" id="ARBA00022695"/>
    </source>
</evidence>
<accession>A0A271J191</accession>
<evidence type="ECO:0000313" key="21">
    <source>
        <dbReference type="Proteomes" id="UP000216339"/>
    </source>
</evidence>
<comment type="pathway">
    <text evidence="4">Lipid metabolism.</text>
</comment>